<protein>
    <recommendedName>
        <fullName evidence="3">Mos1 transposase HTH domain-containing protein</fullName>
    </recommendedName>
</protein>
<evidence type="ECO:0000313" key="2">
    <source>
        <dbReference type="Proteomes" id="UP001235939"/>
    </source>
</evidence>
<name>A0ABY6LAP5_9ARAC</name>
<sequence length="94" mass="11161">MKIRKKKTLLQLSDSKMDTNLFRTGIKCFFFKRWSASQIKAELNEVHRDSAPSFNVIYYWMNEFKQPKINARQISPRLPMDITIGIKNPLNYYG</sequence>
<dbReference type="Proteomes" id="UP001235939">
    <property type="component" value="Chromosome 14"/>
</dbReference>
<evidence type="ECO:0008006" key="3">
    <source>
        <dbReference type="Google" id="ProtNLM"/>
    </source>
</evidence>
<keyword evidence="2" id="KW-1185">Reference proteome</keyword>
<proteinExistence type="predicted"/>
<reference evidence="1 2" key="1">
    <citation type="submission" date="2022-01" db="EMBL/GenBank/DDBJ databases">
        <title>A chromosomal length assembly of Cordylochernes scorpioides.</title>
        <authorList>
            <person name="Zeh D."/>
            <person name="Zeh J."/>
        </authorList>
    </citation>
    <scope>NUCLEOTIDE SEQUENCE [LARGE SCALE GENOMIC DNA]</scope>
    <source>
        <strain evidence="1">IN4F17</strain>
        <tissue evidence="1">Whole Body</tissue>
    </source>
</reference>
<organism evidence="1 2">
    <name type="scientific">Cordylochernes scorpioides</name>
    <dbReference type="NCBI Taxonomy" id="51811"/>
    <lineage>
        <taxon>Eukaryota</taxon>
        <taxon>Metazoa</taxon>
        <taxon>Ecdysozoa</taxon>
        <taxon>Arthropoda</taxon>
        <taxon>Chelicerata</taxon>
        <taxon>Arachnida</taxon>
        <taxon>Pseudoscorpiones</taxon>
        <taxon>Cheliferoidea</taxon>
        <taxon>Chernetidae</taxon>
        <taxon>Cordylochernes</taxon>
    </lineage>
</organism>
<gene>
    <name evidence="1" type="ORF">LAZ67_14002757</name>
</gene>
<evidence type="ECO:0000313" key="1">
    <source>
        <dbReference type="EMBL" id="UYV76993.1"/>
    </source>
</evidence>
<dbReference type="EMBL" id="CP092876">
    <property type="protein sequence ID" value="UYV76993.1"/>
    <property type="molecule type" value="Genomic_DNA"/>
</dbReference>
<accession>A0ABY6LAP5</accession>